<dbReference type="InterPro" id="IPR027417">
    <property type="entry name" value="P-loop_NTPase"/>
</dbReference>
<sequence length="109" mass="12751">MHKCSLSRFVDVLSERHNWAHVMSPGEQQRVALLRAFIQQPKWLFLDEATASLDEETEARMYQLLLDELPQTTLISIAHRSVVAKYHKQVLRGQRTDDHQVRWDKDAIA</sequence>
<keyword evidence="4" id="KW-0472">Membrane</keyword>
<keyword evidence="3" id="KW-1133">Transmembrane helix</keyword>
<evidence type="ECO:0000256" key="2">
    <source>
        <dbReference type="ARBA" id="ARBA00022692"/>
    </source>
</evidence>
<dbReference type="EMBL" id="CP061854">
    <property type="protein sequence ID" value="QOD55553.1"/>
    <property type="molecule type" value="Genomic_DNA"/>
</dbReference>
<dbReference type="Pfam" id="PF00005">
    <property type="entry name" value="ABC_tran"/>
    <property type="match status" value="1"/>
</dbReference>
<dbReference type="PANTHER" id="PTHR11384">
    <property type="entry name" value="ATP-BINDING CASSETTE, SUB-FAMILY D MEMBER"/>
    <property type="match status" value="1"/>
</dbReference>
<feature type="domain" description="ABC transporter" evidence="5">
    <location>
        <begin position="19"/>
        <end position="51"/>
    </location>
</feature>
<keyword evidence="2" id="KW-0812">Transmembrane</keyword>
<dbReference type="AlphaFoldDB" id="A0A1V1VAP8"/>
<accession>A0A1V1VAP8</accession>
<keyword evidence="7" id="KW-0067">ATP-binding</keyword>
<dbReference type="SUPFAM" id="SSF52540">
    <property type="entry name" value="P-loop containing nucleoside triphosphate hydrolases"/>
    <property type="match status" value="1"/>
</dbReference>
<dbReference type="EMBL" id="AP018045">
    <property type="protein sequence ID" value="BAX52647.1"/>
    <property type="molecule type" value="Genomic_DNA"/>
</dbReference>
<dbReference type="GO" id="GO:0005886">
    <property type="term" value="C:plasma membrane"/>
    <property type="evidence" value="ECO:0007669"/>
    <property type="project" value="TreeGrafter"/>
</dbReference>
<dbReference type="Proteomes" id="UP000516656">
    <property type="component" value="Chromosome 1"/>
</dbReference>
<evidence type="ECO:0000313" key="6">
    <source>
        <dbReference type="EMBL" id="BAX52647.1"/>
    </source>
</evidence>
<dbReference type="Gene3D" id="3.40.50.300">
    <property type="entry name" value="P-loop containing nucleotide triphosphate hydrolases"/>
    <property type="match status" value="1"/>
</dbReference>
<keyword evidence="1" id="KW-0813">Transport</keyword>
<gene>
    <name evidence="7" type="ORF">IC627_09330</name>
    <name evidence="6" type="ORF">PDPUS_1_01273</name>
</gene>
<dbReference type="PANTHER" id="PTHR11384:SF59">
    <property type="entry name" value="LYSOSOMAL COBALAMIN TRANSPORTER ABCD4"/>
    <property type="match status" value="1"/>
</dbReference>
<name>A0A1V1VAP8_PHODP</name>
<reference evidence="8" key="2">
    <citation type="submission" date="2017-05" db="EMBL/GenBank/DDBJ databases">
        <title>Whole genome sequence of fish pathogenic bacteria, Photobacterium damselae subsp. piscicida, strain 91-197, isolated from hybrid striped bass (Morone sp.) in USA.</title>
        <authorList>
            <person name="Teru Y."/>
            <person name="Hikima J."/>
            <person name="Kono T."/>
            <person name="Sakai M."/>
            <person name="Takano T."/>
            <person name="Hawke J.P."/>
            <person name="Takeyama H."/>
            <person name="Aoki T."/>
        </authorList>
    </citation>
    <scope>NUCLEOTIDE SEQUENCE [LARGE SCALE GENOMIC DNA]</scope>
    <source>
        <strain evidence="8">91-197</strain>
    </source>
</reference>
<dbReference type="GO" id="GO:0005524">
    <property type="term" value="F:ATP binding"/>
    <property type="evidence" value="ECO:0007669"/>
    <property type="project" value="UniProtKB-KW"/>
</dbReference>
<dbReference type="RefSeq" id="WP_086957890.1">
    <property type="nucleotide sequence ID" value="NZ_AP018045.1"/>
</dbReference>
<reference evidence="6" key="1">
    <citation type="journal article" date="2017" name="Genome Announc.">
        <title>Whole-Genome Sequence of Photobacterium damselae subsp. piscicida Strain 91-197, Isolated from Hybrid Striped Bass (Morone sp.) in the United States.</title>
        <authorList>
            <person name="Teru Y."/>
            <person name="Hikima J."/>
            <person name="Kono T."/>
            <person name="Sakai M."/>
            <person name="Takano T."/>
            <person name="Hawke J.P."/>
            <person name="Takeyama H."/>
            <person name="Aoki T."/>
        </authorList>
    </citation>
    <scope>NUCLEOTIDE SEQUENCE</scope>
    <source>
        <strain evidence="6">91-197</strain>
    </source>
</reference>
<dbReference type="GO" id="GO:0016887">
    <property type="term" value="F:ATP hydrolysis activity"/>
    <property type="evidence" value="ECO:0007669"/>
    <property type="project" value="InterPro"/>
</dbReference>
<dbReference type="Proteomes" id="UP000218676">
    <property type="component" value="Chromosome 1"/>
</dbReference>
<proteinExistence type="predicted"/>
<protein>
    <submittedName>
        <fullName evidence="7">ATP-binding cassette domain-containing protein</fullName>
    </submittedName>
    <submittedName>
        <fullName evidence="6">Vitamin B12 transport ATP-binding protein BacA</fullName>
    </submittedName>
</protein>
<dbReference type="InterPro" id="IPR050835">
    <property type="entry name" value="ABC_transporter_sub-D"/>
</dbReference>
<organism evidence="7 9">
    <name type="scientific">Photobacterium damsela subsp. piscicida</name>
    <name type="common">Pasteurella piscicida</name>
    <dbReference type="NCBI Taxonomy" id="38294"/>
    <lineage>
        <taxon>Bacteria</taxon>
        <taxon>Pseudomonadati</taxon>
        <taxon>Pseudomonadota</taxon>
        <taxon>Gammaproteobacteria</taxon>
        <taxon>Vibrionales</taxon>
        <taxon>Vibrionaceae</taxon>
        <taxon>Photobacterium</taxon>
    </lineage>
</organism>
<evidence type="ECO:0000313" key="7">
    <source>
        <dbReference type="EMBL" id="QOD55553.1"/>
    </source>
</evidence>
<dbReference type="InterPro" id="IPR003439">
    <property type="entry name" value="ABC_transporter-like_ATP-bd"/>
</dbReference>
<evidence type="ECO:0000256" key="3">
    <source>
        <dbReference type="ARBA" id="ARBA00022989"/>
    </source>
</evidence>
<evidence type="ECO:0000313" key="9">
    <source>
        <dbReference type="Proteomes" id="UP000516656"/>
    </source>
</evidence>
<evidence type="ECO:0000256" key="4">
    <source>
        <dbReference type="ARBA" id="ARBA00023136"/>
    </source>
</evidence>
<evidence type="ECO:0000313" key="8">
    <source>
        <dbReference type="Proteomes" id="UP000218676"/>
    </source>
</evidence>
<reference evidence="7 9" key="3">
    <citation type="submission" date="2020-09" db="EMBL/GenBank/DDBJ databases">
        <title>Complete, closed and curated genome sequences of Photobacterium damselae subsp. piscicida isolates from Australia indicate localised evolution and additional plasmid-borne pathogenicity mechanisms.</title>
        <authorList>
            <person name="Baseggio L."/>
            <person name="Silayeva O."/>
            <person name="Buller N."/>
            <person name="Landos M."/>
            <person name="Engelstaedter J."/>
            <person name="Barnes A.C."/>
        </authorList>
    </citation>
    <scope>NUCLEOTIDE SEQUENCE [LARGE SCALE GENOMIC DNA]</scope>
    <source>
        <strain evidence="7 9">AS-16-0540-1</strain>
    </source>
</reference>
<keyword evidence="7" id="KW-0547">Nucleotide-binding</keyword>
<evidence type="ECO:0000256" key="1">
    <source>
        <dbReference type="ARBA" id="ARBA00022448"/>
    </source>
</evidence>
<evidence type="ECO:0000259" key="5">
    <source>
        <dbReference type="Pfam" id="PF00005"/>
    </source>
</evidence>